<reference evidence="2 3" key="1">
    <citation type="journal article" date="2019" name="G3 (Bethesda)">
        <title>Sequencing of a Wild Apple (Malus baccata) Genome Unravels the Differences Between Cultivated and Wild Apple Species Regarding Disease Resistance and Cold Tolerance.</title>
        <authorList>
            <person name="Chen X."/>
        </authorList>
    </citation>
    <scope>NUCLEOTIDE SEQUENCE [LARGE SCALE GENOMIC DNA]</scope>
    <source>
        <strain evidence="3">cv. Shandingzi</strain>
        <tissue evidence="2">Leaves</tissue>
    </source>
</reference>
<dbReference type="Proteomes" id="UP000315295">
    <property type="component" value="Unassembled WGS sequence"/>
</dbReference>
<sequence length="232" mass="26272">MFDDVKVGRDATPEDESKGVANADHNSEVTRLLELKGKVKKGYHTYVGALPSSSRPTVSEHSTHIKEGVDVIEAVSLSNLEPLLGKGMQHKRKEMPLVHPFTPLKSYKRRKVGDSHSTEDFVVDLDPMRIIPKSNVEVFVDILTHWWVRLGTGFQIARSNLKLTSKAMDKPFEIQMKANYGQQNNSANYRVFLLKFADFISSGLDIDHIQHENMPFFILKLAIEIIRGRAFV</sequence>
<keyword evidence="3" id="KW-1185">Reference proteome</keyword>
<name>A0A540LWX8_MALBA</name>
<organism evidence="2 3">
    <name type="scientific">Malus baccata</name>
    <name type="common">Siberian crab apple</name>
    <name type="synonym">Pyrus baccata</name>
    <dbReference type="NCBI Taxonomy" id="106549"/>
    <lineage>
        <taxon>Eukaryota</taxon>
        <taxon>Viridiplantae</taxon>
        <taxon>Streptophyta</taxon>
        <taxon>Embryophyta</taxon>
        <taxon>Tracheophyta</taxon>
        <taxon>Spermatophyta</taxon>
        <taxon>Magnoliopsida</taxon>
        <taxon>eudicotyledons</taxon>
        <taxon>Gunneridae</taxon>
        <taxon>Pentapetalae</taxon>
        <taxon>rosids</taxon>
        <taxon>fabids</taxon>
        <taxon>Rosales</taxon>
        <taxon>Rosaceae</taxon>
        <taxon>Amygdaloideae</taxon>
        <taxon>Maleae</taxon>
        <taxon>Malus</taxon>
    </lineage>
</organism>
<dbReference type="AlphaFoldDB" id="A0A540LWX8"/>
<evidence type="ECO:0000313" key="2">
    <source>
        <dbReference type="EMBL" id="TQD90984.1"/>
    </source>
</evidence>
<feature type="region of interest" description="Disordered" evidence="1">
    <location>
        <begin position="1"/>
        <end position="25"/>
    </location>
</feature>
<evidence type="ECO:0000256" key="1">
    <source>
        <dbReference type="SAM" id="MobiDB-lite"/>
    </source>
</evidence>
<proteinExistence type="predicted"/>
<feature type="compositionally biased region" description="Basic and acidic residues" evidence="1">
    <location>
        <begin position="1"/>
        <end position="18"/>
    </location>
</feature>
<accession>A0A540LWX8</accession>
<evidence type="ECO:0000313" key="3">
    <source>
        <dbReference type="Proteomes" id="UP000315295"/>
    </source>
</evidence>
<comment type="caution">
    <text evidence="2">The sequence shown here is derived from an EMBL/GenBank/DDBJ whole genome shotgun (WGS) entry which is preliminary data.</text>
</comment>
<dbReference type="EMBL" id="VIEB01000436">
    <property type="protein sequence ID" value="TQD90984.1"/>
    <property type="molecule type" value="Genomic_DNA"/>
</dbReference>
<protein>
    <submittedName>
        <fullName evidence="2">Uncharacterized protein</fullName>
    </submittedName>
</protein>
<gene>
    <name evidence="2" type="ORF">C1H46_023422</name>
</gene>